<reference evidence="2" key="1">
    <citation type="journal article" date="2015" name="Parasitol. Res.">
        <title>Morphological and molecular characterization of Nosema pernyi, a microsporidian parasite in Antheraea pernyi.</title>
        <authorList>
            <person name="Wang Y."/>
            <person name="Liu W."/>
            <person name="Jiang Y."/>
            <person name="Huang L."/>
            <person name="Irfan M."/>
            <person name="Shi S."/>
            <person name="Yang R."/>
            <person name="Qin L."/>
        </authorList>
    </citation>
    <scope>NUCLEOTIDE SEQUENCE</scope>
</reference>
<evidence type="ECO:0000256" key="1">
    <source>
        <dbReference type="SAM" id="Coils"/>
    </source>
</evidence>
<sequence>MKFKGNLKAKRTQKITSKEPTNIFDFNRPSRVIDFNKLIKTTPTPSSKPPKVIDFNKMIQTQTKSNSLEINETKNPVKRKKTMKVKFVNFDEMIFKEKNNDEGVLKESVNEFKIKEDVLKVNIKENIKDVKKVEDNPKSSQPLHLPISSQPLHLPISSQPLHLPVSSQPLPLINPVNHKNFVNRVLSSLEEGSTITDLIKIYIKEKKKTSKSLYLHNLGEKIDNNFILIEDIDLNKEIERLDKQIENMEIQDKLWKKIREASFRDNTFYIKNNENNKNYDKKINKQEIDLKIKEKINKLQFIKESLNLNIKKIKSKVQEEEEKIFKLTENESKLDTMVLLKAITRS</sequence>
<evidence type="ECO:0000313" key="2">
    <source>
        <dbReference type="EMBL" id="AHW68356.1"/>
    </source>
</evidence>
<organism evidence="2">
    <name type="scientific">Nosema pernyi</name>
    <dbReference type="NCBI Taxonomy" id="1112939"/>
    <lineage>
        <taxon>Eukaryota</taxon>
        <taxon>Fungi</taxon>
        <taxon>Fungi incertae sedis</taxon>
        <taxon>Microsporidia</taxon>
        <taxon>Nosematidae</taxon>
        <taxon>Nosema</taxon>
    </lineage>
</organism>
<feature type="coiled-coil region" evidence="1">
    <location>
        <begin position="303"/>
        <end position="330"/>
    </location>
</feature>
<accession>X5EP83</accession>
<protein>
    <submittedName>
        <fullName evidence="2">Uncharacterized protein</fullName>
    </submittedName>
</protein>
<dbReference type="AlphaFoldDB" id="X5EP83"/>
<dbReference type="EMBL" id="KJ210679">
    <property type="protein sequence ID" value="AHW68356.1"/>
    <property type="molecule type" value="mRNA"/>
</dbReference>
<name>X5EP83_9MICR</name>
<proteinExistence type="evidence at transcript level"/>
<keyword evidence="1" id="KW-0175">Coiled coil</keyword>